<gene>
    <name evidence="9" type="ORF">GCM10009665_70490</name>
</gene>
<reference evidence="10" key="1">
    <citation type="journal article" date="2019" name="Int. J. Syst. Evol. Microbiol.">
        <title>The Global Catalogue of Microorganisms (GCM) 10K type strain sequencing project: providing services to taxonomists for standard genome sequencing and annotation.</title>
        <authorList>
            <consortium name="The Broad Institute Genomics Platform"/>
            <consortium name="The Broad Institute Genome Sequencing Center for Infectious Disease"/>
            <person name="Wu L."/>
            <person name="Ma J."/>
        </authorList>
    </citation>
    <scope>NUCLEOTIDE SEQUENCE [LARGE SCALE GENOMIC DNA]</scope>
    <source>
        <strain evidence="10">JCM 13004</strain>
    </source>
</reference>
<feature type="transmembrane region" description="Helical" evidence="7">
    <location>
        <begin position="269"/>
        <end position="288"/>
    </location>
</feature>
<dbReference type="Gene3D" id="1.20.1250.20">
    <property type="entry name" value="MFS general substrate transporter like domains"/>
    <property type="match status" value="2"/>
</dbReference>
<evidence type="ECO:0000256" key="1">
    <source>
        <dbReference type="ARBA" id="ARBA00004651"/>
    </source>
</evidence>
<accession>A0ABP4HKY1</accession>
<name>A0ABP4HKY1_9ACTN</name>
<dbReference type="EMBL" id="BAAALF010000228">
    <property type="protein sequence ID" value="GAA1272412.1"/>
    <property type="molecule type" value="Genomic_DNA"/>
</dbReference>
<evidence type="ECO:0000313" key="10">
    <source>
        <dbReference type="Proteomes" id="UP001500037"/>
    </source>
</evidence>
<evidence type="ECO:0000313" key="9">
    <source>
        <dbReference type="EMBL" id="GAA1272412.1"/>
    </source>
</evidence>
<dbReference type="Pfam" id="PF07690">
    <property type="entry name" value="MFS_1"/>
    <property type="match status" value="1"/>
</dbReference>
<dbReference type="InterPro" id="IPR036259">
    <property type="entry name" value="MFS_trans_sf"/>
</dbReference>
<feature type="transmembrane region" description="Helical" evidence="7">
    <location>
        <begin position="336"/>
        <end position="361"/>
    </location>
</feature>
<evidence type="ECO:0000256" key="2">
    <source>
        <dbReference type="ARBA" id="ARBA00022448"/>
    </source>
</evidence>
<keyword evidence="10" id="KW-1185">Reference proteome</keyword>
<feature type="transmembrane region" description="Helical" evidence="7">
    <location>
        <begin position="294"/>
        <end position="315"/>
    </location>
</feature>
<dbReference type="SUPFAM" id="SSF103473">
    <property type="entry name" value="MFS general substrate transporter"/>
    <property type="match status" value="1"/>
</dbReference>
<evidence type="ECO:0000256" key="7">
    <source>
        <dbReference type="SAM" id="Phobius"/>
    </source>
</evidence>
<feature type="transmembrane region" description="Helical" evidence="7">
    <location>
        <begin position="116"/>
        <end position="136"/>
    </location>
</feature>
<proteinExistence type="predicted"/>
<dbReference type="InterPro" id="IPR020846">
    <property type="entry name" value="MFS_dom"/>
</dbReference>
<evidence type="ECO:0000259" key="8">
    <source>
        <dbReference type="PROSITE" id="PS50850"/>
    </source>
</evidence>
<keyword evidence="5 7" id="KW-1133">Transmembrane helix</keyword>
<feature type="domain" description="Major facilitator superfamily (MFS) profile" evidence="8">
    <location>
        <begin position="201"/>
        <end position="442"/>
    </location>
</feature>
<keyword evidence="6 7" id="KW-0472">Membrane</keyword>
<dbReference type="InterPro" id="IPR050171">
    <property type="entry name" value="MFS_Transporters"/>
</dbReference>
<sequence>MYVPFSLVFFRHVTGLPLSLIGAVLTVTGLLAMATLPLVGAAVDRFGARRLQLGLYLLRALGFGLYPLAGAPVTFALVALLTAIGDRGFPVAQQARIGELASGPDVERLQAIARSLANAGLGAGTLLASLIIGLLGDRGFTAAAWLNAASFVVAALLAQRTPASPGGAGTRARGRARAGARAVGTPGAPKAGYRTVFADRPYLGLTAANFLIALGYSALSVLLPVFAASRLGAPQSLTGAAFVVNTALCALAGVPVARLVRRIGSQTRAAALGAALFALSAVGQAVLGTVRPQALPLVMGALIALVVVATVGELVHNPTASALATSAAPRALRGRYLATYQLSWSLAKTAAPVLFTVLLAADARLPWLLVAVTALAGGALLLRLGRVLPPEAVRSEPGGRSTVVAAAAAAPVTASDPAAGLAAGVAGGSRSGGAEKFSKNLV</sequence>
<keyword evidence="4 7" id="KW-0812">Transmembrane</keyword>
<evidence type="ECO:0000256" key="4">
    <source>
        <dbReference type="ARBA" id="ARBA00022692"/>
    </source>
</evidence>
<feature type="transmembrane region" description="Helical" evidence="7">
    <location>
        <begin position="202"/>
        <end position="227"/>
    </location>
</feature>
<evidence type="ECO:0000256" key="3">
    <source>
        <dbReference type="ARBA" id="ARBA00022475"/>
    </source>
</evidence>
<comment type="subcellular location">
    <subcellularLocation>
        <location evidence="1">Cell membrane</location>
        <topology evidence="1">Multi-pass membrane protein</topology>
    </subcellularLocation>
</comment>
<dbReference type="Proteomes" id="UP001500037">
    <property type="component" value="Unassembled WGS sequence"/>
</dbReference>
<feature type="transmembrane region" description="Helical" evidence="7">
    <location>
        <begin position="63"/>
        <end position="84"/>
    </location>
</feature>
<feature type="domain" description="Major facilitator superfamily (MFS) profile" evidence="8">
    <location>
        <begin position="1"/>
        <end position="162"/>
    </location>
</feature>
<evidence type="ECO:0000256" key="6">
    <source>
        <dbReference type="ARBA" id="ARBA00023136"/>
    </source>
</evidence>
<dbReference type="InterPro" id="IPR011701">
    <property type="entry name" value="MFS"/>
</dbReference>
<dbReference type="PANTHER" id="PTHR23517:SF2">
    <property type="entry name" value="MULTIDRUG RESISTANCE PROTEIN MDTH"/>
    <property type="match status" value="1"/>
</dbReference>
<organism evidence="9 10">
    <name type="scientific">Kitasatospora nipponensis</name>
    <dbReference type="NCBI Taxonomy" id="258049"/>
    <lineage>
        <taxon>Bacteria</taxon>
        <taxon>Bacillati</taxon>
        <taxon>Actinomycetota</taxon>
        <taxon>Actinomycetes</taxon>
        <taxon>Kitasatosporales</taxon>
        <taxon>Streptomycetaceae</taxon>
        <taxon>Kitasatospora</taxon>
    </lineage>
</organism>
<protein>
    <submittedName>
        <fullName evidence="9">MFS transporter</fullName>
    </submittedName>
</protein>
<feature type="transmembrane region" description="Helical" evidence="7">
    <location>
        <begin position="239"/>
        <end position="257"/>
    </location>
</feature>
<keyword evidence="3" id="KW-1003">Cell membrane</keyword>
<dbReference type="PROSITE" id="PS50850">
    <property type="entry name" value="MFS"/>
    <property type="match status" value="2"/>
</dbReference>
<feature type="transmembrane region" description="Helical" evidence="7">
    <location>
        <begin position="367"/>
        <end position="385"/>
    </location>
</feature>
<feature type="transmembrane region" description="Helical" evidence="7">
    <location>
        <begin position="20"/>
        <end position="43"/>
    </location>
</feature>
<comment type="caution">
    <text evidence="9">The sequence shown here is derived from an EMBL/GenBank/DDBJ whole genome shotgun (WGS) entry which is preliminary data.</text>
</comment>
<dbReference type="PANTHER" id="PTHR23517">
    <property type="entry name" value="RESISTANCE PROTEIN MDTM, PUTATIVE-RELATED-RELATED"/>
    <property type="match status" value="1"/>
</dbReference>
<evidence type="ECO:0000256" key="5">
    <source>
        <dbReference type="ARBA" id="ARBA00022989"/>
    </source>
</evidence>
<keyword evidence="2" id="KW-0813">Transport</keyword>